<gene>
    <name evidence="2" type="ORF">GTP91_26355</name>
</gene>
<comment type="caution">
    <text evidence="2">The sequence shown here is derived from an EMBL/GenBank/DDBJ whole genome shotgun (WGS) entry which is preliminary data.</text>
</comment>
<feature type="non-terminal residue" evidence="2">
    <location>
        <position position="76"/>
    </location>
</feature>
<name>A0A845G7L3_9BURK</name>
<keyword evidence="1" id="KW-0732">Signal</keyword>
<feature type="signal peptide" evidence="1">
    <location>
        <begin position="1"/>
        <end position="19"/>
    </location>
</feature>
<feature type="chain" id="PRO_5032462516" evidence="1">
    <location>
        <begin position="20"/>
        <end position="76"/>
    </location>
</feature>
<evidence type="ECO:0000313" key="3">
    <source>
        <dbReference type="Proteomes" id="UP000470302"/>
    </source>
</evidence>
<dbReference type="AlphaFoldDB" id="A0A845G7L3"/>
<proteinExistence type="predicted"/>
<reference evidence="2 3" key="1">
    <citation type="submission" date="2020-01" db="EMBL/GenBank/DDBJ databases">
        <title>Novel species isolated from a subtropical stream in China.</title>
        <authorList>
            <person name="Lu H."/>
        </authorList>
    </citation>
    <scope>NUCLEOTIDE SEQUENCE [LARGE SCALE GENOMIC DNA]</scope>
    <source>
        <strain evidence="2 3">FT82W</strain>
    </source>
</reference>
<evidence type="ECO:0000256" key="1">
    <source>
        <dbReference type="SAM" id="SignalP"/>
    </source>
</evidence>
<organism evidence="2 3">
    <name type="scientific">Duganella vulcania</name>
    <dbReference type="NCBI Taxonomy" id="2692166"/>
    <lineage>
        <taxon>Bacteria</taxon>
        <taxon>Pseudomonadati</taxon>
        <taxon>Pseudomonadota</taxon>
        <taxon>Betaproteobacteria</taxon>
        <taxon>Burkholderiales</taxon>
        <taxon>Oxalobacteraceae</taxon>
        <taxon>Telluria group</taxon>
        <taxon>Duganella</taxon>
    </lineage>
</organism>
<dbReference type="PROSITE" id="PS51257">
    <property type="entry name" value="PROKAR_LIPOPROTEIN"/>
    <property type="match status" value="1"/>
</dbReference>
<dbReference type="Proteomes" id="UP000470302">
    <property type="component" value="Unassembled WGS sequence"/>
</dbReference>
<accession>A0A845G7L3</accession>
<sequence length="76" mass="7573">MKFLPRSTKALFYSIGLLAAALLAGCGGGDQGRDPILGLPAATLVSLAVTPPAPSVALGATQQFSASAIQADFEAV</sequence>
<protein>
    <submittedName>
        <fullName evidence="2">Uncharacterized protein</fullName>
    </submittedName>
</protein>
<evidence type="ECO:0000313" key="2">
    <source>
        <dbReference type="EMBL" id="MYM90683.1"/>
    </source>
</evidence>
<dbReference type="EMBL" id="WWCW01000134">
    <property type="protein sequence ID" value="MYM90683.1"/>
    <property type="molecule type" value="Genomic_DNA"/>
</dbReference>